<keyword evidence="1" id="KW-0472">Membrane</keyword>
<evidence type="ECO:0000256" key="1">
    <source>
        <dbReference type="SAM" id="Phobius"/>
    </source>
</evidence>
<keyword evidence="2" id="KW-0808">Transferase</keyword>
<dbReference type="AlphaFoldDB" id="A0A1V1FYR0"/>
<dbReference type="EMBL" id="AB728820">
    <property type="protein sequence ID" value="BAX09104.1"/>
    <property type="molecule type" value="mRNA"/>
</dbReference>
<dbReference type="GO" id="GO:0016020">
    <property type="term" value="C:membrane"/>
    <property type="evidence" value="ECO:0007669"/>
    <property type="project" value="InterPro"/>
</dbReference>
<protein>
    <submittedName>
        <fullName evidence="2">Beta-1,4-N-acetylglucosaminyltransferase family protein</fullName>
    </submittedName>
</protein>
<accession>A0A1V1FYR0</accession>
<sequence>MSGTRSIKRDIELRILLIWLIVMPTCALFIYFHGLKISYFFRPLWDKPPKPFRYIPHFYAENVSMEHLCKMHGWKIRDNPRNVFDAILFSNELDLLAIRWHELNPVVTTFVILESNTTFTGLPKPLNFAINRKKFAFAEAKVKYGTATGWPLSNGQSPFVEEAYQRVVLDRLLKEAGVSKDDLVIMADVDEIPSAHTINLLRWCDNIPPIMHLQLRNYMYSFEFFVDYDSWRSQIHVYMPGKTNYGHFRRADEIFADAGWHCSFCFRYINDFIFKMKSYSHVDRVKFSYFLDPSRIQNIICSGANLFDMLPEEYSFQQIIAKMGSLPHFFSAVHLPSYLISHADNFKYLLPGGCVRESE</sequence>
<keyword evidence="1" id="KW-0812">Transmembrane</keyword>
<name>A0A1V1FYR0_CRYJA</name>
<proteinExistence type="evidence at transcript level"/>
<reference evidence="2" key="2">
    <citation type="submission" date="2012-06" db="EMBL/GenBank/DDBJ databases">
        <title>Comparison of fertile and sterile male gametogenesis in Cryptomeria japonica by histological analysis and microarray analysis.</title>
        <authorList>
            <person name="Futamura N."/>
            <person name="Saito M."/>
            <person name="Taira H."/>
            <person name="Shinohara K."/>
        </authorList>
    </citation>
    <scope>NUCLEOTIDE SEQUENCE</scope>
    <source>
        <tissue evidence="2">Pollen</tissue>
    </source>
</reference>
<dbReference type="PANTHER" id="PTHR12224">
    <property type="entry name" value="BETA-1,4-MANNOSYL-GLYCOPROTEIN BETA-1,4-N-ACETYLGLUCOSAMINYL-TRANSFERASE"/>
    <property type="match status" value="1"/>
</dbReference>
<keyword evidence="1" id="KW-1133">Transmembrane helix</keyword>
<evidence type="ECO:0000313" key="2">
    <source>
        <dbReference type="EMBL" id="BAX09104.1"/>
    </source>
</evidence>
<dbReference type="InterPro" id="IPR006813">
    <property type="entry name" value="Glyco_trans_17"/>
</dbReference>
<dbReference type="GO" id="GO:0006044">
    <property type="term" value="P:N-acetylglucosamine metabolic process"/>
    <property type="evidence" value="ECO:0007669"/>
    <property type="project" value="TreeGrafter"/>
</dbReference>
<keyword evidence="2" id="KW-0328">Glycosyltransferase</keyword>
<reference evidence="2" key="1">
    <citation type="journal article" date="2006" name="Tree Physiol.">
        <title>Analysis of expressed sequence tags from Cryptomeria japonica pollen reveals novel pollen-specific transcripts.</title>
        <authorList>
            <person name="Futamura N."/>
            <person name="Ujino-Ihara T."/>
            <person name="Nishiguchi M."/>
            <person name="Kanamori H."/>
            <person name="Yoshimura K."/>
            <person name="Sakaguchi M."/>
            <person name="Shinohara K."/>
        </authorList>
    </citation>
    <scope>NUCLEOTIDE SEQUENCE</scope>
    <source>
        <tissue evidence="2">Pollen</tissue>
    </source>
</reference>
<dbReference type="PANTHER" id="PTHR12224:SF0">
    <property type="entry name" value="BETA-1,4-MANNOSYL-GLYCOPROTEIN 4-BETA-N-ACETYLGLUCOSAMINYLTRANSFERASE"/>
    <property type="match status" value="1"/>
</dbReference>
<organism evidence="2">
    <name type="scientific">Cryptomeria japonica</name>
    <name type="common">Japanese cedar</name>
    <name type="synonym">Cupressus japonica</name>
    <dbReference type="NCBI Taxonomy" id="3369"/>
    <lineage>
        <taxon>Eukaryota</taxon>
        <taxon>Viridiplantae</taxon>
        <taxon>Streptophyta</taxon>
        <taxon>Embryophyta</taxon>
        <taxon>Tracheophyta</taxon>
        <taxon>Spermatophyta</taxon>
        <taxon>Pinopsida</taxon>
        <taxon>Pinidae</taxon>
        <taxon>Conifers II</taxon>
        <taxon>Cupressales</taxon>
        <taxon>Cupressaceae</taxon>
        <taxon>Cryptomeria</taxon>
    </lineage>
</organism>
<feature type="transmembrane region" description="Helical" evidence="1">
    <location>
        <begin position="12"/>
        <end position="32"/>
    </location>
</feature>
<dbReference type="Pfam" id="PF04724">
    <property type="entry name" value="Glyco_transf_17"/>
    <property type="match status" value="1"/>
</dbReference>
<dbReference type="GO" id="GO:0003830">
    <property type="term" value="F:beta-1,4-mannosylglycoprotein 4-beta-N-acetylglucosaminyltransferase activity"/>
    <property type="evidence" value="ECO:0007669"/>
    <property type="project" value="InterPro"/>
</dbReference>